<organism evidence="4 5">
    <name type="scientific">Setomelanomma holmii</name>
    <dbReference type="NCBI Taxonomy" id="210430"/>
    <lineage>
        <taxon>Eukaryota</taxon>
        <taxon>Fungi</taxon>
        <taxon>Dikarya</taxon>
        <taxon>Ascomycota</taxon>
        <taxon>Pezizomycotina</taxon>
        <taxon>Dothideomycetes</taxon>
        <taxon>Pleosporomycetidae</taxon>
        <taxon>Pleosporales</taxon>
        <taxon>Pleosporineae</taxon>
        <taxon>Phaeosphaeriaceae</taxon>
        <taxon>Setomelanomma</taxon>
    </lineage>
</organism>
<proteinExistence type="predicted"/>
<dbReference type="PANTHER" id="PTHR24067">
    <property type="entry name" value="UBIQUITIN-CONJUGATING ENZYME E2"/>
    <property type="match status" value="1"/>
</dbReference>
<dbReference type="Pfam" id="PF00179">
    <property type="entry name" value="UQ_con"/>
    <property type="match status" value="1"/>
</dbReference>
<feature type="region of interest" description="Disordered" evidence="2">
    <location>
        <begin position="648"/>
        <end position="672"/>
    </location>
</feature>
<protein>
    <recommendedName>
        <fullName evidence="3">UBC core domain-containing protein</fullName>
    </recommendedName>
</protein>
<reference evidence="4" key="1">
    <citation type="journal article" date="2020" name="Stud. Mycol.">
        <title>101 Dothideomycetes genomes: a test case for predicting lifestyles and emergence of pathogens.</title>
        <authorList>
            <person name="Haridas S."/>
            <person name="Albert R."/>
            <person name="Binder M."/>
            <person name="Bloem J."/>
            <person name="Labutti K."/>
            <person name="Salamov A."/>
            <person name="Andreopoulos B."/>
            <person name="Baker S."/>
            <person name="Barry K."/>
            <person name="Bills G."/>
            <person name="Bluhm B."/>
            <person name="Cannon C."/>
            <person name="Castanera R."/>
            <person name="Culley D."/>
            <person name="Daum C."/>
            <person name="Ezra D."/>
            <person name="Gonzalez J."/>
            <person name="Henrissat B."/>
            <person name="Kuo A."/>
            <person name="Liang C."/>
            <person name="Lipzen A."/>
            <person name="Lutzoni F."/>
            <person name="Magnuson J."/>
            <person name="Mondo S."/>
            <person name="Nolan M."/>
            <person name="Ohm R."/>
            <person name="Pangilinan J."/>
            <person name="Park H.-J."/>
            <person name="Ramirez L."/>
            <person name="Alfaro M."/>
            <person name="Sun H."/>
            <person name="Tritt A."/>
            <person name="Yoshinaga Y."/>
            <person name="Zwiers L.-H."/>
            <person name="Turgeon B."/>
            <person name="Goodwin S."/>
            <person name="Spatafora J."/>
            <person name="Crous P."/>
            <person name="Grigoriev I."/>
        </authorList>
    </citation>
    <scope>NUCLEOTIDE SEQUENCE</scope>
    <source>
        <strain evidence="4">CBS 110217</strain>
    </source>
</reference>
<dbReference type="SMART" id="SM00212">
    <property type="entry name" value="UBCc"/>
    <property type="match status" value="1"/>
</dbReference>
<comment type="caution">
    <text evidence="4">The sequence shown here is derived from an EMBL/GenBank/DDBJ whole genome shotgun (WGS) entry which is preliminary data.</text>
</comment>
<dbReference type="InterPro" id="IPR000608">
    <property type="entry name" value="UBC"/>
</dbReference>
<evidence type="ECO:0000256" key="1">
    <source>
        <dbReference type="ARBA" id="ARBA00022786"/>
    </source>
</evidence>
<dbReference type="AlphaFoldDB" id="A0A9P4H652"/>
<keyword evidence="1" id="KW-0833">Ubl conjugation pathway</keyword>
<dbReference type="InterPro" id="IPR016135">
    <property type="entry name" value="UBQ-conjugating_enzyme/RWD"/>
</dbReference>
<dbReference type="EMBL" id="ML978207">
    <property type="protein sequence ID" value="KAF2028868.1"/>
    <property type="molecule type" value="Genomic_DNA"/>
</dbReference>
<feature type="domain" description="UBC core" evidence="3">
    <location>
        <begin position="1"/>
        <end position="157"/>
    </location>
</feature>
<feature type="compositionally biased region" description="Gly residues" evidence="2">
    <location>
        <begin position="648"/>
        <end position="660"/>
    </location>
</feature>
<evidence type="ECO:0000256" key="2">
    <source>
        <dbReference type="SAM" id="MobiDB-lite"/>
    </source>
</evidence>
<accession>A0A9P4H652</accession>
<gene>
    <name evidence="4" type="ORF">EK21DRAFT_68820</name>
</gene>
<dbReference type="Gene3D" id="3.10.110.10">
    <property type="entry name" value="Ubiquitin Conjugating Enzyme"/>
    <property type="match status" value="1"/>
</dbReference>
<dbReference type="InterPro" id="IPR050113">
    <property type="entry name" value="Ub_conjugating_enzyme"/>
</dbReference>
<dbReference type="SUPFAM" id="SSF54495">
    <property type="entry name" value="UBC-like"/>
    <property type="match status" value="1"/>
</dbReference>
<evidence type="ECO:0000313" key="5">
    <source>
        <dbReference type="Proteomes" id="UP000799777"/>
    </source>
</evidence>
<evidence type="ECO:0000259" key="3">
    <source>
        <dbReference type="PROSITE" id="PS50127"/>
    </source>
</evidence>
<dbReference type="Proteomes" id="UP000799777">
    <property type="component" value="Unassembled WGS sequence"/>
</dbReference>
<dbReference type="PROSITE" id="PS50127">
    <property type="entry name" value="UBC_2"/>
    <property type="match status" value="1"/>
</dbReference>
<evidence type="ECO:0000313" key="4">
    <source>
        <dbReference type="EMBL" id="KAF2028868.1"/>
    </source>
</evidence>
<keyword evidence="5" id="KW-1185">Reference proteome</keyword>
<name>A0A9P4H652_9PLEO</name>
<dbReference type="OrthoDB" id="109543at2759"/>
<sequence length="672" mass="75349">MSTKQIPPAPKALQRRLLSDIQEIQQDPYPNVHLHFDDANFRKACLILTPEDENPLHLAIQFHQDYPLSAPTVTIQSHIMHPNVFGSYICATMLNTTEGWTPAYTLKGIVIQLLSFFCSDSLEQDHGGGEVNLAAYRRRTAEQMRRHGQHFRSDSFSCSTCGFGPDWYPSYPEDVEVEHLAATHEGPRSIQYAKPKQEKSKLFMLPDEVVFLLLAQLETRDVLSFADAIPGIKGMVYSYDFIRVRELQCFCLKKSFMEAKLGIGVAVVSGRRPTFRSEFDLLSQAAFFQHGVQRSIQGVSFDKWLPLPLSRRHWSQVKTNATACLEVIHNFAKMDKKEPGYVNILYSFMNNVVVQFSADAERGYNRPDARSTLSHASEKAVEAYFGLYHLLLCLATEDPGIVAGANRVVHRFTNGPRTKFHFPDLGHVLVAALISDAGLTEDLTFLVIKEAILRNVVWMLDTKGAGFAELAYLEPSTVSDYRLVNTFAASPTSYRLLMFLKLFSSAARPANKTLIQLRDALFDTHGAPPPGVSATMAQRIRKIRDINGFPGFLTAMGIKSMPNKAEFTSFLRRTITDSVNAGYSCMPMTQSQLYMIRKVRERDVEKAEGVFVTSGMQRWFEAGEKWFDNGWNGRASFFPNDQGGRYIGRGARGGGRGGYEGRGRGRGRGRGG</sequence>